<feature type="transmembrane region" description="Helical" evidence="1">
    <location>
        <begin position="18"/>
        <end position="43"/>
    </location>
</feature>
<sequence length="45" mass="4706">MSEAPRRHALGDTVTQSALGAICSYCIFVCVGVLVCVVVCLLCTC</sequence>
<keyword evidence="1" id="KW-0812">Transmembrane</keyword>
<reference evidence="2" key="2">
    <citation type="journal article" date="2015" name="Data Brief">
        <title>Shoot transcriptome of the giant reed, Arundo donax.</title>
        <authorList>
            <person name="Barrero R.A."/>
            <person name="Guerrero F.D."/>
            <person name="Moolhuijzen P."/>
            <person name="Goolsby J.A."/>
            <person name="Tidwell J."/>
            <person name="Bellgard S.E."/>
            <person name="Bellgard M.I."/>
        </authorList>
    </citation>
    <scope>NUCLEOTIDE SEQUENCE</scope>
    <source>
        <tissue evidence="2">Shoot tissue taken approximately 20 cm above the soil surface</tissue>
    </source>
</reference>
<organism evidence="2">
    <name type="scientific">Arundo donax</name>
    <name type="common">Giant reed</name>
    <name type="synonym">Donax arundinaceus</name>
    <dbReference type="NCBI Taxonomy" id="35708"/>
    <lineage>
        <taxon>Eukaryota</taxon>
        <taxon>Viridiplantae</taxon>
        <taxon>Streptophyta</taxon>
        <taxon>Embryophyta</taxon>
        <taxon>Tracheophyta</taxon>
        <taxon>Spermatophyta</taxon>
        <taxon>Magnoliopsida</taxon>
        <taxon>Liliopsida</taxon>
        <taxon>Poales</taxon>
        <taxon>Poaceae</taxon>
        <taxon>PACMAD clade</taxon>
        <taxon>Arundinoideae</taxon>
        <taxon>Arundineae</taxon>
        <taxon>Arundo</taxon>
    </lineage>
</organism>
<name>A0A0A9EN83_ARUDO</name>
<accession>A0A0A9EN83</accession>
<evidence type="ECO:0000313" key="2">
    <source>
        <dbReference type="EMBL" id="JAE02175.1"/>
    </source>
</evidence>
<evidence type="ECO:0000256" key="1">
    <source>
        <dbReference type="SAM" id="Phobius"/>
    </source>
</evidence>
<reference evidence="2" key="1">
    <citation type="submission" date="2014-09" db="EMBL/GenBank/DDBJ databases">
        <authorList>
            <person name="Magalhaes I.L.F."/>
            <person name="Oliveira U."/>
            <person name="Santos F.R."/>
            <person name="Vidigal T.H.D.A."/>
            <person name="Brescovit A.D."/>
            <person name="Santos A.J."/>
        </authorList>
    </citation>
    <scope>NUCLEOTIDE SEQUENCE</scope>
    <source>
        <tissue evidence="2">Shoot tissue taken approximately 20 cm above the soil surface</tissue>
    </source>
</reference>
<keyword evidence="1" id="KW-1133">Transmembrane helix</keyword>
<protein>
    <submittedName>
        <fullName evidence="2">Uncharacterized protein</fullName>
    </submittedName>
</protein>
<proteinExistence type="predicted"/>
<keyword evidence="1" id="KW-0472">Membrane</keyword>
<dbReference type="AlphaFoldDB" id="A0A0A9EN83"/>
<dbReference type="EMBL" id="GBRH01195721">
    <property type="protein sequence ID" value="JAE02175.1"/>
    <property type="molecule type" value="Transcribed_RNA"/>
</dbReference>